<accession>A0A2I0HJH9</accession>
<keyword evidence="3" id="KW-1185">Reference proteome</keyword>
<evidence type="ECO:0000313" key="2">
    <source>
        <dbReference type="EMBL" id="PKI31862.1"/>
    </source>
</evidence>
<evidence type="ECO:0000256" key="1">
    <source>
        <dbReference type="SAM" id="MobiDB-lite"/>
    </source>
</evidence>
<protein>
    <submittedName>
        <fullName evidence="2">Uncharacterized protein</fullName>
    </submittedName>
</protein>
<comment type="caution">
    <text evidence="2">The sequence shown here is derived from an EMBL/GenBank/DDBJ whole genome shotgun (WGS) entry which is preliminary data.</text>
</comment>
<name>A0A2I0HJH9_PUNGR</name>
<feature type="region of interest" description="Disordered" evidence="1">
    <location>
        <begin position="111"/>
        <end position="135"/>
    </location>
</feature>
<dbReference type="EMBL" id="PGOL01008273">
    <property type="protein sequence ID" value="PKI31862.1"/>
    <property type="molecule type" value="Genomic_DNA"/>
</dbReference>
<evidence type="ECO:0000313" key="3">
    <source>
        <dbReference type="Proteomes" id="UP000233551"/>
    </source>
</evidence>
<dbReference type="AlphaFoldDB" id="A0A2I0HJH9"/>
<reference evidence="2 3" key="1">
    <citation type="submission" date="2017-11" db="EMBL/GenBank/DDBJ databases">
        <title>De-novo sequencing of pomegranate (Punica granatum L.) genome.</title>
        <authorList>
            <person name="Akparov Z."/>
            <person name="Amiraslanov A."/>
            <person name="Hajiyeva S."/>
            <person name="Abbasov M."/>
            <person name="Kaur K."/>
            <person name="Hamwieh A."/>
            <person name="Solovyev V."/>
            <person name="Salamov A."/>
            <person name="Braich B."/>
            <person name="Kosarev P."/>
            <person name="Mahmoud A."/>
            <person name="Hajiyev E."/>
            <person name="Babayeva S."/>
            <person name="Izzatullayeva V."/>
            <person name="Mammadov A."/>
            <person name="Mammadov A."/>
            <person name="Sharifova S."/>
            <person name="Ojaghi J."/>
            <person name="Eynullazada K."/>
            <person name="Bayramov B."/>
            <person name="Abdulazimova A."/>
            <person name="Shahmuradov I."/>
        </authorList>
    </citation>
    <scope>NUCLEOTIDE SEQUENCE [LARGE SCALE GENOMIC DNA]</scope>
    <source>
        <strain evidence="3">cv. AG2017</strain>
        <tissue evidence="2">Leaf</tissue>
    </source>
</reference>
<dbReference type="Proteomes" id="UP000233551">
    <property type="component" value="Unassembled WGS sequence"/>
</dbReference>
<gene>
    <name evidence="2" type="ORF">CRG98_047748</name>
</gene>
<sequence>MDICILREGYIINSRCVSLLNGLDEVGEEDNDLGEGDAGGNVADDIEEAMAEEGKEERLGDLGQGCNFRSPNEDIAVVEVGGREAKWVGTGIVGSERRGEVGNLMGEEFGGANEEGRSGGREATCLSGKAINKKG</sequence>
<proteinExistence type="predicted"/>
<organism evidence="2 3">
    <name type="scientific">Punica granatum</name>
    <name type="common">Pomegranate</name>
    <dbReference type="NCBI Taxonomy" id="22663"/>
    <lineage>
        <taxon>Eukaryota</taxon>
        <taxon>Viridiplantae</taxon>
        <taxon>Streptophyta</taxon>
        <taxon>Embryophyta</taxon>
        <taxon>Tracheophyta</taxon>
        <taxon>Spermatophyta</taxon>
        <taxon>Magnoliopsida</taxon>
        <taxon>eudicotyledons</taxon>
        <taxon>Gunneridae</taxon>
        <taxon>Pentapetalae</taxon>
        <taxon>rosids</taxon>
        <taxon>malvids</taxon>
        <taxon>Myrtales</taxon>
        <taxon>Lythraceae</taxon>
        <taxon>Punica</taxon>
    </lineage>
</organism>